<protein>
    <recommendedName>
        <fullName evidence="3">Nuclease HARBI1</fullName>
    </recommendedName>
</protein>
<name>A0AAQ3WHQ9_PASNO</name>
<reference evidence="1 2" key="1">
    <citation type="submission" date="2024-02" db="EMBL/GenBank/DDBJ databases">
        <title>High-quality chromosome-scale genome assembly of Pensacola bahiagrass (Paspalum notatum Flugge var. saurae).</title>
        <authorList>
            <person name="Vega J.M."/>
            <person name="Podio M."/>
            <person name="Orjuela J."/>
            <person name="Siena L.A."/>
            <person name="Pessino S.C."/>
            <person name="Combes M.C."/>
            <person name="Mariac C."/>
            <person name="Albertini E."/>
            <person name="Pupilli F."/>
            <person name="Ortiz J.P.A."/>
            <person name="Leblanc O."/>
        </authorList>
    </citation>
    <scope>NUCLEOTIDE SEQUENCE [LARGE SCALE GENOMIC DNA]</scope>
    <source>
        <strain evidence="1">R1</strain>
        <tissue evidence="1">Leaf</tissue>
    </source>
</reference>
<organism evidence="1 2">
    <name type="scientific">Paspalum notatum var. saurae</name>
    <dbReference type="NCBI Taxonomy" id="547442"/>
    <lineage>
        <taxon>Eukaryota</taxon>
        <taxon>Viridiplantae</taxon>
        <taxon>Streptophyta</taxon>
        <taxon>Embryophyta</taxon>
        <taxon>Tracheophyta</taxon>
        <taxon>Spermatophyta</taxon>
        <taxon>Magnoliopsida</taxon>
        <taxon>Liliopsida</taxon>
        <taxon>Poales</taxon>
        <taxon>Poaceae</taxon>
        <taxon>PACMAD clade</taxon>
        <taxon>Panicoideae</taxon>
        <taxon>Andropogonodae</taxon>
        <taxon>Paspaleae</taxon>
        <taxon>Paspalinae</taxon>
        <taxon>Paspalum</taxon>
    </lineage>
</organism>
<proteinExistence type="predicted"/>
<accession>A0AAQ3WHQ9</accession>
<dbReference type="EMBL" id="CP144747">
    <property type="protein sequence ID" value="WVZ62361.1"/>
    <property type="molecule type" value="Genomic_DNA"/>
</dbReference>
<dbReference type="Pfam" id="PF04827">
    <property type="entry name" value="Plant_tran"/>
    <property type="match status" value="1"/>
</dbReference>
<dbReference type="PANTHER" id="PTHR47150:SF6">
    <property type="entry name" value="OS01G0872900 PROTEIN"/>
    <property type="match status" value="1"/>
</dbReference>
<dbReference type="AlphaFoldDB" id="A0AAQ3WHQ9"/>
<keyword evidence="2" id="KW-1185">Reference proteome</keyword>
<sequence>MAAAAIVASMAVSKKKRKWGGSVFGHKVKKRERDAVNEQIMRNYFYDPPLYGDEHFRRRFRMRKSLFLRIIDDVKARNSYFIQKRNASGQKGFTPIHKCLVAMRMLAYGGTADALDDTYKMAESIVIRTLMEFVETIIDAYESEYLRPQRARELEVILRQNEARGFPGMIGNIDCMHWEW</sequence>
<gene>
    <name evidence="1" type="ORF">U9M48_012119</name>
</gene>
<dbReference type="InterPro" id="IPR006912">
    <property type="entry name" value="Harbinger_derived_prot"/>
</dbReference>
<evidence type="ECO:0000313" key="2">
    <source>
        <dbReference type="Proteomes" id="UP001341281"/>
    </source>
</evidence>
<evidence type="ECO:0008006" key="3">
    <source>
        <dbReference type="Google" id="ProtNLM"/>
    </source>
</evidence>
<evidence type="ECO:0000313" key="1">
    <source>
        <dbReference type="EMBL" id="WVZ62361.1"/>
    </source>
</evidence>
<dbReference type="PANTHER" id="PTHR47150">
    <property type="entry name" value="OS12G0169200 PROTEIN"/>
    <property type="match status" value="1"/>
</dbReference>
<dbReference type="Proteomes" id="UP001341281">
    <property type="component" value="Chromosome 03"/>
</dbReference>